<dbReference type="EMBL" id="FOAB01000005">
    <property type="protein sequence ID" value="SEL67514.1"/>
    <property type="molecule type" value="Genomic_DNA"/>
</dbReference>
<dbReference type="InterPro" id="IPR025345">
    <property type="entry name" value="DUF4249"/>
</dbReference>
<proteinExistence type="predicted"/>
<protein>
    <recommendedName>
        <fullName evidence="3">DUF4249 domain-containing protein</fullName>
    </recommendedName>
</protein>
<gene>
    <name evidence="1" type="ORF">SAMN04487910_3000</name>
</gene>
<reference evidence="1 2" key="1">
    <citation type="submission" date="2016-10" db="EMBL/GenBank/DDBJ databases">
        <authorList>
            <person name="de Groot N.N."/>
        </authorList>
    </citation>
    <scope>NUCLEOTIDE SEQUENCE [LARGE SCALE GENOMIC DNA]</scope>
    <source>
        <strain evidence="1 2">DSM 25232</strain>
    </source>
</reference>
<sequence>MKKLYIYITFISLFTLISCVENISQDFEFKEQIFISGLLTNEVGFVSVQVQKTVPVTDTTFNPVNDAQISLFMKDSSDDVSLVSDSFTVNNGTYTTSEMITPIIGNTYWIEAILQDQTVLISEEEILRSPIPITDMEKTDDSIRITFTGPIDVQNFYLIQLEILKDGTLISDELIVSNDRIFNEEEEKILVITGMNEGETLNVNISNINFTTFQFYSNVISNQGNEPEVSSLFLPVNLVGNISNMTTNDLVLGNFGVAGLTPITIDF</sequence>
<dbReference type="PROSITE" id="PS51257">
    <property type="entry name" value="PROKAR_LIPOPROTEIN"/>
    <property type="match status" value="1"/>
</dbReference>
<evidence type="ECO:0000313" key="2">
    <source>
        <dbReference type="Proteomes" id="UP000198521"/>
    </source>
</evidence>
<evidence type="ECO:0008006" key="3">
    <source>
        <dbReference type="Google" id="ProtNLM"/>
    </source>
</evidence>
<dbReference type="RefSeq" id="WP_091409991.1">
    <property type="nucleotide sequence ID" value="NZ_FOAB01000005.1"/>
</dbReference>
<dbReference type="Pfam" id="PF14054">
    <property type="entry name" value="DUF4249"/>
    <property type="match status" value="1"/>
</dbReference>
<dbReference type="Proteomes" id="UP000198521">
    <property type="component" value="Unassembled WGS sequence"/>
</dbReference>
<organism evidence="1 2">
    <name type="scientific">Aquimarina amphilecti</name>
    <dbReference type="NCBI Taxonomy" id="1038014"/>
    <lineage>
        <taxon>Bacteria</taxon>
        <taxon>Pseudomonadati</taxon>
        <taxon>Bacteroidota</taxon>
        <taxon>Flavobacteriia</taxon>
        <taxon>Flavobacteriales</taxon>
        <taxon>Flavobacteriaceae</taxon>
        <taxon>Aquimarina</taxon>
    </lineage>
</organism>
<name>A0A1H7S703_AQUAM</name>
<keyword evidence="2" id="KW-1185">Reference proteome</keyword>
<dbReference type="AlphaFoldDB" id="A0A1H7S703"/>
<accession>A0A1H7S703</accession>
<evidence type="ECO:0000313" key="1">
    <source>
        <dbReference type="EMBL" id="SEL67514.1"/>
    </source>
</evidence>
<dbReference type="OrthoDB" id="1160863at2"/>
<dbReference type="STRING" id="1038014.SAMN04487910_3000"/>